<gene>
    <name evidence="7" type="ORF">MKK02DRAFT_39560</name>
</gene>
<feature type="region of interest" description="Disordered" evidence="5">
    <location>
        <begin position="143"/>
        <end position="260"/>
    </location>
</feature>
<dbReference type="AlphaFoldDB" id="A0AA38HCY1"/>
<dbReference type="Pfam" id="PF01753">
    <property type="entry name" value="zf-MYND"/>
    <property type="match status" value="2"/>
</dbReference>
<keyword evidence="2 4" id="KW-0863">Zinc-finger</keyword>
<dbReference type="Gene3D" id="6.10.140.2220">
    <property type="match status" value="2"/>
</dbReference>
<feature type="region of interest" description="Disordered" evidence="5">
    <location>
        <begin position="423"/>
        <end position="536"/>
    </location>
</feature>
<dbReference type="RefSeq" id="XP_052949040.1">
    <property type="nucleotide sequence ID" value="XM_053090656.1"/>
</dbReference>
<dbReference type="PROSITE" id="PS50865">
    <property type="entry name" value="ZF_MYND_2"/>
    <property type="match status" value="2"/>
</dbReference>
<dbReference type="InterPro" id="IPR002893">
    <property type="entry name" value="Znf_MYND"/>
</dbReference>
<evidence type="ECO:0000256" key="2">
    <source>
        <dbReference type="ARBA" id="ARBA00022771"/>
    </source>
</evidence>
<dbReference type="PANTHER" id="PTHR24216">
    <property type="entry name" value="PAXILLIN-RELATED"/>
    <property type="match status" value="1"/>
</dbReference>
<organism evidence="7 8">
    <name type="scientific">Dioszegia hungarica</name>
    <dbReference type="NCBI Taxonomy" id="4972"/>
    <lineage>
        <taxon>Eukaryota</taxon>
        <taxon>Fungi</taxon>
        <taxon>Dikarya</taxon>
        <taxon>Basidiomycota</taxon>
        <taxon>Agaricomycotina</taxon>
        <taxon>Tremellomycetes</taxon>
        <taxon>Tremellales</taxon>
        <taxon>Bulleribasidiaceae</taxon>
        <taxon>Dioszegia</taxon>
    </lineage>
</organism>
<feature type="compositionally biased region" description="Pro residues" evidence="5">
    <location>
        <begin position="163"/>
        <end position="172"/>
    </location>
</feature>
<dbReference type="GO" id="GO:0008270">
    <property type="term" value="F:zinc ion binding"/>
    <property type="evidence" value="ECO:0007669"/>
    <property type="project" value="UniProtKB-KW"/>
</dbReference>
<dbReference type="PROSITE" id="PS01360">
    <property type="entry name" value="ZF_MYND_1"/>
    <property type="match status" value="2"/>
</dbReference>
<sequence length="1250" mass="135206">MSLPSQPTRVEIYPTSTCASCMVSQRSLQEPLKLKRCSKCKFTLYCSRACLNSNRSSHQAVCDAICAGTRPVIVSRHAISARAVSDTESIPQASGTRALAPMAILLPDPRVQKADARAGPAARAGSSKPAAASPVYAVSPRLGSVSADSTPAAASDMVGTDPLGPPSPPTRPITPKGMSGEDDPQTNLSSSSQKSSFATTASGQKSSQGPTSLARSRPAGPRARIPAATPENSLTSLKLKPGISSSPTPLQTDGGAMGGALRTAGPADVAVSRATSLPDLSLPPHARKSGIPLFPMGKAQLSALSISEAIEQLIDAFKLRCDDKCLFDRRPPDLYSGAHRTPLFRAYLDLAEESGVLPDWWNREHREIAEGFVRAKGSAPHLWEAVSELDLKIKWRDWWIPEKLSALAEGIYGPAVRKVIGEDADRKVEPSTAAKGPTSAIASPARKAPPISAKPQTTTMPPSLTHKQPLTSAAGNKSTSAPTHTARTAGTRPAPAQAGSSKPAPAGPAYAISLRIGPAPARPPPAPAANAERTDASARALATDILIRGSKSDPPPSAFTAALLRDIIDALGISDPSKIIAAHAASEAPIPSSSSTPSAPVLQSPTRNAYLSSLPIPAAMQHLIDAFRLRCDDDCTTPPHKLRGIYFGEEPLPLFRTFLDSAESKELLPVWWNKGVREKVEIQADKGEHDLSIHAYVTDEEIAARFGSSAVHLRELAAKVYEGITLSYGTPAMALAAAYGRGPPAESESDAPEDDWPEADGHARRLADTFATLGALGRESTVQYIMEQLRLESDYNYTVTPYIRHSITHPWSIPFFLLDPHGPPAAYLSSLSQGEAMRQLIDTFRLRMEDEYVFNLENLGIYGDEDPAPLFTVFLDKAEKSGVLPAWWSGKKRKEVKRMSQDREGGWCIHNSVVRESIIQAYDGDVVMPLKLRGLGEKIYGEAVPSGLETRPLRSSRPSGSSLFPIPSTGCTPRSASLLVKVAGLKPANASPTDACCACVKAQKDLSVPLKKCAGCKYTLYCSKKCQDADRQRHKQECQAIRSGAIKPLCAAEGTPFVQVEDEDHNARLIPKINKLLHAGRRAEVMDIWAQLRKEEEYNELSMAFIQKNPLHPQAMPMVLFDPLGSPSAYLSSLSERAAYRQIIDTFRFRMEEEHLFNLDDMGIYAQEDPVPLFKDFLDRGENRGAFPAWWNSEKRKQVVRMSLDKEGGKSINDKLARLQVIEDYGGDKIMPLNLRALSEKVYGEFVRAE</sequence>
<feature type="compositionally biased region" description="Low complexity" evidence="5">
    <location>
        <begin position="214"/>
        <end position="230"/>
    </location>
</feature>
<dbReference type="EMBL" id="JAKWFO010000001">
    <property type="protein sequence ID" value="KAI9639263.1"/>
    <property type="molecule type" value="Genomic_DNA"/>
</dbReference>
<evidence type="ECO:0000313" key="7">
    <source>
        <dbReference type="EMBL" id="KAI9639263.1"/>
    </source>
</evidence>
<dbReference type="SUPFAM" id="SSF144232">
    <property type="entry name" value="HIT/MYND zinc finger-like"/>
    <property type="match status" value="2"/>
</dbReference>
<keyword evidence="3" id="KW-0862">Zinc</keyword>
<dbReference type="GeneID" id="77729861"/>
<feature type="compositionally biased region" description="Low complexity" evidence="5">
    <location>
        <begin position="117"/>
        <end position="133"/>
    </location>
</feature>
<evidence type="ECO:0000256" key="5">
    <source>
        <dbReference type="SAM" id="MobiDB-lite"/>
    </source>
</evidence>
<feature type="compositionally biased region" description="Polar residues" evidence="5">
    <location>
        <begin position="203"/>
        <end position="213"/>
    </location>
</feature>
<feature type="region of interest" description="Disordered" evidence="5">
    <location>
        <begin position="739"/>
        <end position="759"/>
    </location>
</feature>
<name>A0AA38HCY1_9TREE</name>
<comment type="caution">
    <text evidence="7">The sequence shown here is derived from an EMBL/GenBank/DDBJ whole genome shotgun (WGS) entry which is preliminary data.</text>
</comment>
<feature type="domain" description="MYND-type" evidence="6">
    <location>
        <begin position="18"/>
        <end position="62"/>
    </location>
</feature>
<protein>
    <recommendedName>
        <fullName evidence="6">MYND-type domain-containing protein</fullName>
    </recommendedName>
</protein>
<feature type="region of interest" description="Disordered" evidence="5">
    <location>
        <begin position="114"/>
        <end position="133"/>
    </location>
</feature>
<feature type="compositionally biased region" description="Acidic residues" evidence="5">
    <location>
        <begin position="747"/>
        <end position="758"/>
    </location>
</feature>
<feature type="compositionally biased region" description="Polar residues" evidence="5">
    <location>
        <begin position="454"/>
        <end position="480"/>
    </location>
</feature>
<reference evidence="7" key="1">
    <citation type="journal article" date="2022" name="G3 (Bethesda)">
        <title>High quality genome of the basidiomycete yeast Dioszegia hungarica PDD-24b-2 isolated from cloud water.</title>
        <authorList>
            <person name="Jarrige D."/>
            <person name="Haridas S."/>
            <person name="Bleykasten-Grosshans C."/>
            <person name="Joly M."/>
            <person name="Nadalig T."/>
            <person name="Sancelme M."/>
            <person name="Vuilleumier S."/>
            <person name="Grigoriev I.V."/>
            <person name="Amato P."/>
            <person name="Bringel F."/>
        </authorList>
    </citation>
    <scope>NUCLEOTIDE SEQUENCE</scope>
    <source>
        <strain evidence="7">PDD-24b-2</strain>
    </source>
</reference>
<keyword evidence="8" id="KW-1185">Reference proteome</keyword>
<evidence type="ECO:0000256" key="1">
    <source>
        <dbReference type="ARBA" id="ARBA00022723"/>
    </source>
</evidence>
<feature type="compositionally biased region" description="Low complexity" evidence="5">
    <location>
        <begin position="189"/>
        <end position="202"/>
    </location>
</feature>
<evidence type="ECO:0000256" key="4">
    <source>
        <dbReference type="PROSITE-ProRule" id="PRU00134"/>
    </source>
</evidence>
<keyword evidence="1" id="KW-0479">Metal-binding</keyword>
<evidence type="ECO:0000256" key="3">
    <source>
        <dbReference type="ARBA" id="ARBA00022833"/>
    </source>
</evidence>
<feature type="domain" description="MYND-type" evidence="6">
    <location>
        <begin position="996"/>
        <end position="1038"/>
    </location>
</feature>
<proteinExistence type="predicted"/>
<dbReference type="Proteomes" id="UP001164286">
    <property type="component" value="Unassembled WGS sequence"/>
</dbReference>
<accession>A0AA38HCY1</accession>
<evidence type="ECO:0000313" key="8">
    <source>
        <dbReference type="Proteomes" id="UP001164286"/>
    </source>
</evidence>
<evidence type="ECO:0000259" key="6">
    <source>
        <dbReference type="PROSITE" id="PS50865"/>
    </source>
</evidence>
<feature type="compositionally biased region" description="Low complexity" evidence="5">
    <location>
        <begin position="481"/>
        <end position="511"/>
    </location>
</feature>